<dbReference type="Proteomes" id="UP000026962">
    <property type="component" value="Chromosome 12"/>
</dbReference>
<dbReference type="PANTHER" id="PTHR34998">
    <property type="entry name" value="OS04G0357400 PROTEIN-RELATED"/>
    <property type="match status" value="1"/>
</dbReference>
<dbReference type="HOGENOM" id="CLU_1274028_0_0_1"/>
<keyword evidence="1" id="KW-0732">Signal</keyword>
<accession>A0A0E0MNU3</accession>
<evidence type="ECO:0000313" key="2">
    <source>
        <dbReference type="EnsemblPlants" id="OPUNC12G14930.2"/>
    </source>
</evidence>
<reference evidence="2" key="1">
    <citation type="submission" date="2015-04" db="UniProtKB">
        <authorList>
            <consortium name="EnsemblPlants"/>
        </authorList>
    </citation>
    <scope>IDENTIFICATION</scope>
</reference>
<feature type="chain" id="PRO_5002368035" evidence="1">
    <location>
        <begin position="31"/>
        <end position="217"/>
    </location>
</feature>
<sequence>MTDRRPAGLGAPLLLITLAALLLLLTAVAAAPAGGGYSARVVIVVGKKSSGSATSHRRVVVDDYAGMMAALGQRLEDVVAPELLPGAAGGGEGAYSVLDNNRQWCPKNGCAGKQPGGSYTGRPCSGRVVIVAGKSGRGVVVDDLAGMMAALGQRLEDVVAPELLPGAGGLVVGAGGGGYGALEQDKAACPQKGGCAGKKDGEAYTRPCTYKDQCERP</sequence>
<dbReference type="EnsemblPlants" id="OPUNC12G14930.2">
    <property type="protein sequence ID" value="OPUNC12G14930.2"/>
    <property type="gene ID" value="OPUNC12G14930"/>
</dbReference>
<feature type="signal peptide" evidence="1">
    <location>
        <begin position="1"/>
        <end position="30"/>
    </location>
</feature>
<dbReference type="Gramene" id="OPUNC12G14930.2">
    <property type="protein sequence ID" value="OPUNC12G14930.2"/>
    <property type="gene ID" value="OPUNC12G14930"/>
</dbReference>
<evidence type="ECO:0000313" key="3">
    <source>
        <dbReference type="Proteomes" id="UP000026962"/>
    </source>
</evidence>
<name>A0A0E0MNU3_ORYPU</name>
<dbReference type="AlphaFoldDB" id="A0A0E0MNU3"/>
<organism evidence="2">
    <name type="scientific">Oryza punctata</name>
    <name type="common">Red rice</name>
    <dbReference type="NCBI Taxonomy" id="4537"/>
    <lineage>
        <taxon>Eukaryota</taxon>
        <taxon>Viridiplantae</taxon>
        <taxon>Streptophyta</taxon>
        <taxon>Embryophyta</taxon>
        <taxon>Tracheophyta</taxon>
        <taxon>Spermatophyta</taxon>
        <taxon>Magnoliopsida</taxon>
        <taxon>Liliopsida</taxon>
        <taxon>Poales</taxon>
        <taxon>Poaceae</taxon>
        <taxon>BOP clade</taxon>
        <taxon>Oryzoideae</taxon>
        <taxon>Oryzeae</taxon>
        <taxon>Oryzinae</taxon>
        <taxon>Oryza</taxon>
    </lineage>
</organism>
<protein>
    <submittedName>
        <fullName evidence="2">Uncharacterized protein</fullName>
    </submittedName>
</protein>
<proteinExistence type="predicted"/>
<evidence type="ECO:0000256" key="1">
    <source>
        <dbReference type="SAM" id="SignalP"/>
    </source>
</evidence>
<dbReference type="PANTHER" id="PTHR34998:SF7">
    <property type="entry name" value="EXPRESSED PROTEIN"/>
    <property type="match status" value="1"/>
</dbReference>
<keyword evidence="3" id="KW-1185">Reference proteome</keyword>
<reference evidence="2" key="2">
    <citation type="submission" date="2018-05" db="EMBL/GenBank/DDBJ databases">
        <title>OpunRS2 (Oryza punctata Reference Sequence Version 2).</title>
        <authorList>
            <person name="Zhang J."/>
            <person name="Kudrna D."/>
            <person name="Lee S."/>
            <person name="Talag J."/>
            <person name="Welchert J."/>
            <person name="Wing R.A."/>
        </authorList>
    </citation>
    <scope>NUCLEOTIDE SEQUENCE [LARGE SCALE GENOMIC DNA]</scope>
</reference>